<evidence type="ECO:0000256" key="2">
    <source>
        <dbReference type="ARBA" id="ARBA00022475"/>
    </source>
</evidence>
<organism evidence="8">
    <name type="scientific">Schlesneria paludicola</name>
    <dbReference type="NCBI Taxonomy" id="360056"/>
    <lineage>
        <taxon>Bacteria</taxon>
        <taxon>Pseudomonadati</taxon>
        <taxon>Planctomycetota</taxon>
        <taxon>Planctomycetia</taxon>
        <taxon>Planctomycetales</taxon>
        <taxon>Planctomycetaceae</taxon>
        <taxon>Schlesneria</taxon>
    </lineage>
</organism>
<evidence type="ECO:0000256" key="6">
    <source>
        <dbReference type="SAM" id="Phobius"/>
    </source>
</evidence>
<feature type="transmembrane region" description="Helical" evidence="6">
    <location>
        <begin position="678"/>
        <end position="698"/>
    </location>
</feature>
<feature type="transmembrane region" description="Helical" evidence="6">
    <location>
        <begin position="749"/>
        <end position="769"/>
    </location>
</feature>
<dbReference type="PANTHER" id="PTHR33406:SF12">
    <property type="entry name" value="BLR2997 PROTEIN"/>
    <property type="match status" value="1"/>
</dbReference>
<feature type="transmembrane region" description="Helical" evidence="6">
    <location>
        <begin position="775"/>
        <end position="801"/>
    </location>
</feature>
<feature type="transmembrane region" description="Helical" evidence="6">
    <location>
        <begin position="655"/>
        <end position="671"/>
    </location>
</feature>
<dbReference type="Gene3D" id="1.20.1640.10">
    <property type="entry name" value="Multidrug efflux transporter AcrB transmembrane domain"/>
    <property type="match status" value="2"/>
</dbReference>
<dbReference type="InterPro" id="IPR050545">
    <property type="entry name" value="Mycobact_MmpL"/>
</dbReference>
<feature type="domain" description="Membrane transport protein MMPL" evidence="7">
    <location>
        <begin position="206"/>
        <end position="430"/>
    </location>
</feature>
<dbReference type="EMBL" id="DSOK01000342">
    <property type="protein sequence ID" value="HEN16225.1"/>
    <property type="molecule type" value="Genomic_DNA"/>
</dbReference>
<evidence type="ECO:0000259" key="7">
    <source>
        <dbReference type="Pfam" id="PF03176"/>
    </source>
</evidence>
<comment type="subcellular location">
    <subcellularLocation>
        <location evidence="1">Cell membrane</location>
        <topology evidence="1">Multi-pass membrane protein</topology>
    </subcellularLocation>
</comment>
<gene>
    <name evidence="8" type="ORF">ENQ76_12250</name>
</gene>
<feature type="transmembrane region" description="Helical" evidence="6">
    <location>
        <begin position="704"/>
        <end position="728"/>
    </location>
</feature>
<evidence type="ECO:0000256" key="1">
    <source>
        <dbReference type="ARBA" id="ARBA00004651"/>
    </source>
</evidence>
<protein>
    <submittedName>
        <fullName evidence="8">RND family transporter</fullName>
    </submittedName>
</protein>
<feature type="transmembrane region" description="Helical" evidence="6">
    <location>
        <begin position="373"/>
        <end position="392"/>
    </location>
</feature>
<feature type="transmembrane region" description="Helical" evidence="6">
    <location>
        <begin position="460"/>
        <end position="481"/>
    </location>
</feature>
<dbReference type="GO" id="GO:0005886">
    <property type="term" value="C:plasma membrane"/>
    <property type="evidence" value="ECO:0007669"/>
    <property type="project" value="UniProtKB-SubCell"/>
</dbReference>
<proteinExistence type="predicted"/>
<sequence length="815" mass="89104">MPTAAITSLRRSGITVGDSGSAASIGTREVRRLRCDRGQSRGVSPRLLFAEKQRPGRHAPALTISLLYHSRPPLPLRDAVFDRVSRFCGWLVRFRGRLLAVAVLLTVVAWPLSRRLAFDQTIESMFAPLNPRLLAFQRSKATFGGDEFLIVAYRDTELFDEDGHLTDAARDRQERLSEQIAAVPGIDPDSLQSLAKAFRFKYGQSRIRQFMEGLLVGEDGETTAIVSRLRPVGSVETPRAETYRQIRKLAAAHDPPAMVVGEPIQVHDMFRYVEQDGATLGQASLLLLMAVIFVLFRSVRWMLLPLAVVEATLVWTKALLVLSRMQLSMVSSMLNSLVTIIGIATVMHLTVRFRDARRRMDREPALVEALDGLVVPVFWTVVTTAAGFAALLSSHISPVASFGIMMTLATLLVLATAGLILPGGVLLGRDTRPLPAAPGEAWVSRELGRIADAVLHRPRMVSLTMAAISLFCTFGLFRLHVETDFSKNFRAHSPIVQALNFFETNLGGAGTWEVNFPAPAQLTEEFLDEVRALGNDLSALAERTTPDRLTKVVVLTDGLDLIPSNLIFTRLSLDTRFNFLNAMQPEFAAGLYNPDAGRMRIVLRSLERQPSEDKLKLIADVEAIARRHFPEAEATGLFVLLTFLIESLMSDQLTSSLLAAAMMVVLMSIAQRSVPIGISLLLPNVFPIVLVIGTMGWLGLKVNIATAMIASVSMGLTIDSSIHYLAGYRRARAAGMDVAAALHATHQEVGLALVLANLALVVGFSVLTLSHFIPLIYFGVLVSAAMVGGLIGNLILLPLLLTCFARWERPTAAAE</sequence>
<dbReference type="InterPro" id="IPR004869">
    <property type="entry name" value="MMPL_dom"/>
</dbReference>
<keyword evidence="2" id="KW-1003">Cell membrane</keyword>
<accession>A0A7C2K033</accession>
<evidence type="ECO:0000256" key="3">
    <source>
        <dbReference type="ARBA" id="ARBA00022692"/>
    </source>
</evidence>
<evidence type="ECO:0000256" key="5">
    <source>
        <dbReference type="ARBA" id="ARBA00023136"/>
    </source>
</evidence>
<comment type="caution">
    <text evidence="8">The sequence shown here is derived from an EMBL/GenBank/DDBJ whole genome shotgun (WGS) entry which is preliminary data.</text>
</comment>
<name>A0A7C2K033_9PLAN</name>
<feature type="transmembrane region" description="Helical" evidence="6">
    <location>
        <begin position="334"/>
        <end position="353"/>
    </location>
</feature>
<evidence type="ECO:0000313" key="8">
    <source>
        <dbReference type="EMBL" id="HEN16225.1"/>
    </source>
</evidence>
<reference evidence="8" key="1">
    <citation type="journal article" date="2020" name="mSystems">
        <title>Genome- and Community-Level Interaction Insights into Carbon Utilization and Element Cycling Functions of Hydrothermarchaeota in Hydrothermal Sediment.</title>
        <authorList>
            <person name="Zhou Z."/>
            <person name="Liu Y."/>
            <person name="Xu W."/>
            <person name="Pan J."/>
            <person name="Luo Z.H."/>
            <person name="Li M."/>
        </authorList>
    </citation>
    <scope>NUCLEOTIDE SEQUENCE [LARGE SCALE GENOMIC DNA]</scope>
    <source>
        <strain evidence="8">SpSt-339</strain>
    </source>
</reference>
<keyword evidence="4 6" id="KW-1133">Transmembrane helix</keyword>
<feature type="transmembrane region" description="Helical" evidence="6">
    <location>
        <begin position="277"/>
        <end position="296"/>
    </location>
</feature>
<feature type="transmembrane region" description="Helical" evidence="6">
    <location>
        <begin position="399"/>
        <end position="421"/>
    </location>
</feature>
<keyword evidence="5 6" id="KW-0472">Membrane</keyword>
<feature type="transmembrane region" description="Helical" evidence="6">
    <location>
        <begin position="302"/>
        <end position="322"/>
    </location>
</feature>
<dbReference type="AlphaFoldDB" id="A0A7C2K033"/>
<dbReference type="Pfam" id="PF03176">
    <property type="entry name" value="MMPL"/>
    <property type="match status" value="2"/>
</dbReference>
<dbReference type="SUPFAM" id="SSF82866">
    <property type="entry name" value="Multidrug efflux transporter AcrB transmembrane domain"/>
    <property type="match status" value="2"/>
</dbReference>
<feature type="domain" description="Membrane transport protein MMPL" evidence="7">
    <location>
        <begin position="584"/>
        <end position="808"/>
    </location>
</feature>
<evidence type="ECO:0000256" key="4">
    <source>
        <dbReference type="ARBA" id="ARBA00022989"/>
    </source>
</evidence>
<keyword evidence="3 6" id="KW-0812">Transmembrane</keyword>
<dbReference type="PANTHER" id="PTHR33406">
    <property type="entry name" value="MEMBRANE PROTEIN MJ1562-RELATED"/>
    <property type="match status" value="1"/>
</dbReference>